<accession>A0A0F8XZE4</accession>
<comment type="caution">
    <text evidence="1">The sequence shown here is derived from an EMBL/GenBank/DDBJ whole genome shotgun (WGS) entry which is preliminary data.</text>
</comment>
<reference evidence="1" key="1">
    <citation type="journal article" date="2015" name="Nature">
        <title>Complex archaea that bridge the gap between prokaryotes and eukaryotes.</title>
        <authorList>
            <person name="Spang A."/>
            <person name="Saw J.H."/>
            <person name="Jorgensen S.L."/>
            <person name="Zaremba-Niedzwiedzka K."/>
            <person name="Martijn J."/>
            <person name="Lind A.E."/>
            <person name="van Eijk R."/>
            <person name="Schleper C."/>
            <person name="Guy L."/>
            <person name="Ettema T.J."/>
        </authorList>
    </citation>
    <scope>NUCLEOTIDE SEQUENCE</scope>
</reference>
<evidence type="ECO:0000313" key="1">
    <source>
        <dbReference type="EMBL" id="KKK74373.1"/>
    </source>
</evidence>
<protein>
    <submittedName>
        <fullName evidence="1">Uncharacterized protein</fullName>
    </submittedName>
</protein>
<gene>
    <name evidence="1" type="ORF">LCGC14_2884430</name>
</gene>
<dbReference type="EMBL" id="LAZR01056352">
    <property type="protein sequence ID" value="KKK74373.1"/>
    <property type="molecule type" value="Genomic_DNA"/>
</dbReference>
<proteinExistence type="predicted"/>
<organism evidence="1">
    <name type="scientific">marine sediment metagenome</name>
    <dbReference type="NCBI Taxonomy" id="412755"/>
    <lineage>
        <taxon>unclassified sequences</taxon>
        <taxon>metagenomes</taxon>
        <taxon>ecological metagenomes</taxon>
    </lineage>
</organism>
<sequence>MAELTKFDVSEFLKTHQGKDVDYAFIRKEMKLDPNKSAWDSIRRIMGELADEKFVKHLGGRAGRFKVIKQIKPVQVFGKERERRPPFPFIFPKDYDTGEVFPFADLIVVREGDLILLPGQGNFGKTGLCLNMAGDNIDKNPVLLGNEYTKDDEPTPRFLNRLDAMDWVQWADEDGKDRFELLPVYEDYAEHVVRNRINIIDWINLPGEYYMISPVMEGIKRAIGNGIGVIVLQKNEGTDYGRGGSPSRDFADVELLIDRHTDYESRITVGKVKESTGRVAGRSWAFGMEVQGTHIINIREVVKCFECHGFKYIKGKGKCPSCNAIGWFNKEE</sequence>
<name>A0A0F8XZE4_9ZZZZ</name>
<dbReference type="AlphaFoldDB" id="A0A0F8XZE4"/>